<reference evidence="2" key="3">
    <citation type="submission" date="2025-09" db="UniProtKB">
        <authorList>
            <consortium name="Ensembl"/>
        </authorList>
    </citation>
    <scope>IDENTIFICATION</scope>
    <source>
        <strain evidence="2">Isolate ISIS603380</strain>
    </source>
</reference>
<dbReference type="PROSITE" id="PS50057">
    <property type="entry name" value="FERM_3"/>
    <property type="match status" value="1"/>
</dbReference>
<dbReference type="Gene3D" id="1.20.80.10">
    <property type="match status" value="1"/>
</dbReference>
<dbReference type="SMART" id="SM01196">
    <property type="entry name" value="FERM_C"/>
    <property type="match status" value="1"/>
</dbReference>
<dbReference type="InterPro" id="IPR019749">
    <property type="entry name" value="Band_41_domain"/>
</dbReference>
<keyword evidence="3" id="KW-1185">Reference proteome</keyword>
<dbReference type="InterPro" id="IPR035963">
    <property type="entry name" value="FERM_2"/>
</dbReference>
<evidence type="ECO:0000313" key="3">
    <source>
        <dbReference type="Proteomes" id="UP000007646"/>
    </source>
</evidence>
<dbReference type="Proteomes" id="UP000007646">
    <property type="component" value="Unassembled WGS sequence"/>
</dbReference>
<sequence length="283" mass="32892">VVNLLGGSDESYFSFLFFLDNEYIFMDLEQKLSKYFSKDWKKETHKGGGKPHAPFVAFLRVQYYVENGRVIRDRTAQHLYYCHLKEQVLRSECAHREEAYFLLAALGLQADFGNHREAAHVGRGHEATATSPPHILAKRGSAYLLRHTPAMHREQRGLNPREAVLRFIREACRLDDVPVHFFRLHKDKKEDQPTIVLGLTLKEVTSTREANHTRQLLYDFPWSRVGKLAFLGQRFEIQPDGLPSARKLVYYTGCPVRSRHLLHLLSTSHQLHLRVQPVLRQLR</sequence>
<dbReference type="Ensembl" id="ENSLAFT00000031609.1">
    <property type="protein sequence ID" value="ENSLAFP00000026665.1"/>
    <property type="gene ID" value="ENSLAFG00000030561.1"/>
</dbReference>
<dbReference type="InterPro" id="IPR047145">
    <property type="entry name" value="FRMD6-like"/>
</dbReference>
<evidence type="ECO:0000259" key="1">
    <source>
        <dbReference type="PROSITE" id="PS50057"/>
    </source>
</evidence>
<dbReference type="InParanoid" id="G3UFQ7"/>
<feature type="domain" description="FERM" evidence="1">
    <location>
        <begin position="1"/>
        <end position="276"/>
    </location>
</feature>
<protein>
    <recommendedName>
        <fullName evidence="1">FERM domain-containing protein</fullName>
    </recommendedName>
</protein>
<name>G3UFQ7_LOXAF</name>
<dbReference type="GO" id="GO:0035332">
    <property type="term" value="P:positive regulation of hippo signaling"/>
    <property type="evidence" value="ECO:0007669"/>
    <property type="project" value="TreeGrafter"/>
</dbReference>
<dbReference type="InterPro" id="IPR029071">
    <property type="entry name" value="Ubiquitin-like_domsf"/>
</dbReference>
<dbReference type="InterPro" id="IPR014352">
    <property type="entry name" value="FERM/acyl-CoA-bd_prot_sf"/>
</dbReference>
<dbReference type="SUPFAM" id="SSF50729">
    <property type="entry name" value="PH domain-like"/>
    <property type="match status" value="1"/>
</dbReference>
<dbReference type="SMART" id="SM00295">
    <property type="entry name" value="B41"/>
    <property type="match status" value="1"/>
</dbReference>
<dbReference type="GO" id="GO:0098592">
    <property type="term" value="C:cytoplasmic side of apical plasma membrane"/>
    <property type="evidence" value="ECO:0007669"/>
    <property type="project" value="TreeGrafter"/>
</dbReference>
<dbReference type="PANTHER" id="PTHR13429:SF7">
    <property type="entry name" value="FERM DOMAIN-CONTAINING PROTEIN 1"/>
    <property type="match status" value="1"/>
</dbReference>
<organism evidence="2 3">
    <name type="scientific">Loxodonta africana</name>
    <name type="common">African elephant</name>
    <dbReference type="NCBI Taxonomy" id="9785"/>
    <lineage>
        <taxon>Eukaryota</taxon>
        <taxon>Metazoa</taxon>
        <taxon>Chordata</taxon>
        <taxon>Craniata</taxon>
        <taxon>Vertebrata</taxon>
        <taxon>Euteleostomi</taxon>
        <taxon>Mammalia</taxon>
        <taxon>Eutheria</taxon>
        <taxon>Afrotheria</taxon>
        <taxon>Proboscidea</taxon>
        <taxon>Elephantidae</taxon>
        <taxon>Loxodonta</taxon>
    </lineage>
</organism>
<dbReference type="Pfam" id="PF00373">
    <property type="entry name" value="FERM_M"/>
    <property type="match status" value="1"/>
</dbReference>
<dbReference type="InterPro" id="IPR011993">
    <property type="entry name" value="PH-like_dom_sf"/>
</dbReference>
<evidence type="ECO:0000313" key="2">
    <source>
        <dbReference type="Ensembl" id="ENSLAFP00000026665.1"/>
    </source>
</evidence>
<dbReference type="eggNOG" id="KOG4371">
    <property type="taxonomic scope" value="Eukaryota"/>
</dbReference>
<dbReference type="SUPFAM" id="SSF47031">
    <property type="entry name" value="Second domain of FERM"/>
    <property type="match status" value="1"/>
</dbReference>
<dbReference type="InterPro" id="IPR019748">
    <property type="entry name" value="FERM_central"/>
</dbReference>
<reference evidence="2 3" key="1">
    <citation type="submission" date="2009-06" db="EMBL/GenBank/DDBJ databases">
        <title>The Genome Sequence of Loxodonta africana (African elephant).</title>
        <authorList>
            <person name="Di Palma F."/>
            <person name="Heiman D."/>
            <person name="Young S."/>
            <person name="Johnson J."/>
            <person name="Lander E.S."/>
            <person name="Lindblad-Toh K."/>
        </authorList>
    </citation>
    <scope>NUCLEOTIDE SEQUENCE [LARGE SCALE GENOMIC DNA]</scope>
    <source>
        <strain evidence="2 3">Isolate ISIS603380</strain>
    </source>
</reference>
<dbReference type="CDD" id="cd14473">
    <property type="entry name" value="FERM_B-lobe"/>
    <property type="match status" value="1"/>
</dbReference>
<dbReference type="PANTHER" id="PTHR13429">
    <property type="entry name" value="FERM DOMAIN (PROTEIN4.1-EZRIN-RADIXIN-MOESIN) FAMILY"/>
    <property type="match status" value="1"/>
</dbReference>
<dbReference type="HOGENOM" id="CLU_036910_0_0_1"/>
<dbReference type="Gene3D" id="2.30.29.30">
    <property type="entry name" value="Pleckstrin-homology domain (PH domain)/Phosphotyrosine-binding domain (PTB)"/>
    <property type="match status" value="1"/>
</dbReference>
<reference evidence="2" key="2">
    <citation type="submission" date="2025-08" db="UniProtKB">
        <authorList>
            <consortium name="Ensembl"/>
        </authorList>
    </citation>
    <scope>IDENTIFICATION</scope>
    <source>
        <strain evidence="2">Isolate ISIS603380</strain>
    </source>
</reference>
<proteinExistence type="predicted"/>
<dbReference type="OMA" id="WTIANIY"/>
<dbReference type="GeneTree" id="ENSGT00940000162787"/>
<dbReference type="AlphaFoldDB" id="G3UFQ7"/>
<dbReference type="Pfam" id="PF09380">
    <property type="entry name" value="FERM_C"/>
    <property type="match status" value="1"/>
</dbReference>
<dbReference type="STRING" id="9785.ENSLAFP00000026665"/>
<accession>G3UFQ7</accession>
<dbReference type="InterPro" id="IPR018980">
    <property type="entry name" value="FERM_PH-like_C"/>
</dbReference>
<dbReference type="SUPFAM" id="SSF54236">
    <property type="entry name" value="Ubiquitin-like"/>
    <property type="match status" value="1"/>
</dbReference>
<dbReference type="InterPro" id="IPR000299">
    <property type="entry name" value="FERM_domain"/>
</dbReference>